<dbReference type="STRING" id="641691.SAMN05421636_102450"/>
<sequence>MTNGRRTFRLSKKIKAGRKILAEIAETWVSVHGIDRGFGP</sequence>
<evidence type="ECO:0000313" key="2">
    <source>
        <dbReference type="Proteomes" id="UP000199109"/>
    </source>
</evidence>
<accession>A0A1G6Z119</accession>
<evidence type="ECO:0000313" key="1">
    <source>
        <dbReference type="EMBL" id="SDD96339.1"/>
    </source>
</evidence>
<dbReference type="Proteomes" id="UP000199109">
    <property type="component" value="Unassembled WGS sequence"/>
</dbReference>
<keyword evidence="2" id="KW-1185">Reference proteome</keyword>
<reference evidence="1 2" key="1">
    <citation type="submission" date="2016-10" db="EMBL/GenBank/DDBJ databases">
        <authorList>
            <person name="de Groot N.N."/>
        </authorList>
    </citation>
    <scope>NUCLEOTIDE SEQUENCE [LARGE SCALE GENOMIC DNA]</scope>
    <source>
        <strain evidence="1 2">DSM 23421</strain>
    </source>
</reference>
<gene>
    <name evidence="1" type="ORF">SAMN05421636_102450</name>
</gene>
<proteinExistence type="predicted"/>
<dbReference type="AlphaFoldDB" id="A0A1G6Z119"/>
<name>A0A1G6Z119_9FLAO</name>
<organism evidence="1 2">
    <name type="scientific">Pricia antarctica</name>
    <dbReference type="NCBI Taxonomy" id="641691"/>
    <lineage>
        <taxon>Bacteria</taxon>
        <taxon>Pseudomonadati</taxon>
        <taxon>Bacteroidota</taxon>
        <taxon>Flavobacteriia</taxon>
        <taxon>Flavobacteriales</taxon>
        <taxon>Flavobacteriaceae</taxon>
        <taxon>Pricia</taxon>
    </lineage>
</organism>
<dbReference type="EMBL" id="FNAO01000002">
    <property type="protein sequence ID" value="SDD96339.1"/>
    <property type="molecule type" value="Genomic_DNA"/>
</dbReference>
<protein>
    <submittedName>
        <fullName evidence="1">Uncharacterized protein</fullName>
    </submittedName>
</protein>